<evidence type="ECO:0000313" key="5">
    <source>
        <dbReference type="Proteomes" id="UP001295684"/>
    </source>
</evidence>
<evidence type="ECO:0000256" key="1">
    <source>
        <dbReference type="SAM" id="Coils"/>
    </source>
</evidence>
<dbReference type="PANTHER" id="PTHR45615">
    <property type="entry name" value="MYOSIN HEAVY CHAIN, NON-MUSCLE"/>
    <property type="match status" value="1"/>
</dbReference>
<dbReference type="EMBL" id="CAMPGE010028746">
    <property type="protein sequence ID" value="CAI2386257.1"/>
    <property type="molecule type" value="Genomic_DNA"/>
</dbReference>
<reference evidence="4" key="1">
    <citation type="submission" date="2023-07" db="EMBL/GenBank/DDBJ databases">
        <authorList>
            <consortium name="AG Swart"/>
            <person name="Singh M."/>
            <person name="Singh A."/>
            <person name="Seah K."/>
            <person name="Emmerich C."/>
        </authorList>
    </citation>
    <scope>NUCLEOTIDE SEQUENCE</scope>
    <source>
        <strain evidence="4">DP1</strain>
    </source>
</reference>
<dbReference type="Proteomes" id="UP001295684">
    <property type="component" value="Unassembled WGS sequence"/>
</dbReference>
<feature type="coiled-coil region" evidence="1">
    <location>
        <begin position="526"/>
        <end position="574"/>
    </location>
</feature>
<sequence length="729" mass="83813">MEDLAHMTPTKNEELEESKQFDSEQTTDEKQREEASQDEINPNSHKYFFSFKILKLEITPKSAAKASICLKVGNKEIFTVNKPKIDPKRSGKGGKCMALFRDEKLKLMSKLKVDENTLKPKKIYFKIILHHLKKGQSHIVGHTTLNLSDHVTPPTDPRNSPFEKLLELKFQKCIDKFAKLYVYIHSMRVTDFDPNLNYDLDDNMSGYNSLNSGGNGLQSEYNYPDSMCGSANGDYITNRLTQKARCRSPIQFQNKQMSAMNGSIKQKGNATGRLGSTDRKTGAVKVSIDISQNGVANTLGVSNAMKKFKKVKNIQKGAHSQSFRDNIAPCASKESLQSDDPKGFFSNNDSGIRLNSSLQNENEDKIRKLEAKLEEIMKEKNEQLQQRQKIENELNLVKKVNKGLQEQNSGLEQRLNHYMDSISSQEDSEKINIWKQELKIKKEELANLQAQSKAEITTLQEELQKERRLCQEMTSKVEILELKSPNSSMDMKQSENTRSQTIGGFNDRSSEKRNTFSLANNSNLELMKARKDIDRTRNMLEKLEEEQTELKKELEVKKAAISRQEKEITELEETSRSTIIDLKETIRKKEGQMEVMSKDFEFNLSKHKNEISKAKMETKHREFEIEELQDKITALEMRLKKPGEETSDDQSDKPKEFNYAAHWVIEENLRDRIRELKKETQTHIDKFNNSEKERTDLEAKLIEVKTRLANSELDRALLGLGSDNEEGEE</sequence>
<organism evidence="4 5">
    <name type="scientific">Euplotes crassus</name>
    <dbReference type="NCBI Taxonomy" id="5936"/>
    <lineage>
        <taxon>Eukaryota</taxon>
        <taxon>Sar</taxon>
        <taxon>Alveolata</taxon>
        <taxon>Ciliophora</taxon>
        <taxon>Intramacronucleata</taxon>
        <taxon>Spirotrichea</taxon>
        <taxon>Hypotrichia</taxon>
        <taxon>Euplotida</taxon>
        <taxon>Euplotidae</taxon>
        <taxon>Moneuplotes</taxon>
    </lineage>
</organism>
<keyword evidence="1" id="KW-0175">Coiled coil</keyword>
<dbReference type="PANTHER" id="PTHR45615:SF80">
    <property type="entry name" value="GRIP DOMAIN-CONTAINING PROTEIN"/>
    <property type="match status" value="1"/>
</dbReference>
<evidence type="ECO:0000259" key="3">
    <source>
        <dbReference type="PROSITE" id="PS51840"/>
    </source>
</evidence>
<proteinExistence type="predicted"/>
<accession>A0AAD2D9Q5</accession>
<feature type="compositionally biased region" description="Basic and acidic residues" evidence="2">
    <location>
        <begin position="11"/>
        <end position="35"/>
    </location>
</feature>
<evidence type="ECO:0000313" key="4">
    <source>
        <dbReference type="EMBL" id="CAI2386257.1"/>
    </source>
</evidence>
<evidence type="ECO:0000256" key="2">
    <source>
        <dbReference type="SAM" id="MobiDB-lite"/>
    </source>
</evidence>
<dbReference type="Pfam" id="PF10358">
    <property type="entry name" value="NT-C2"/>
    <property type="match status" value="1"/>
</dbReference>
<dbReference type="PROSITE" id="PS51840">
    <property type="entry name" value="C2_NT"/>
    <property type="match status" value="1"/>
</dbReference>
<gene>
    <name evidence="4" type="ORF">ECRASSUSDP1_LOCUS27866</name>
</gene>
<feature type="coiled-coil region" evidence="1">
    <location>
        <begin position="666"/>
        <end position="714"/>
    </location>
</feature>
<protein>
    <recommendedName>
        <fullName evidence="3">C2 NT-type domain-containing protein</fullName>
    </recommendedName>
</protein>
<dbReference type="InterPro" id="IPR019448">
    <property type="entry name" value="NT-C2"/>
</dbReference>
<keyword evidence="5" id="KW-1185">Reference proteome</keyword>
<feature type="domain" description="C2 NT-type" evidence="3">
    <location>
        <begin position="37"/>
        <end position="188"/>
    </location>
</feature>
<name>A0AAD2D9Q5_EUPCR</name>
<comment type="caution">
    <text evidence="4">The sequence shown here is derived from an EMBL/GenBank/DDBJ whole genome shotgun (WGS) entry which is preliminary data.</text>
</comment>
<dbReference type="AlphaFoldDB" id="A0AAD2D9Q5"/>
<feature type="region of interest" description="Disordered" evidence="2">
    <location>
        <begin position="1"/>
        <end position="39"/>
    </location>
</feature>
<feature type="coiled-coil region" evidence="1">
    <location>
        <begin position="355"/>
        <end position="483"/>
    </location>
</feature>